<dbReference type="InterPro" id="IPR016047">
    <property type="entry name" value="M23ase_b-sheet_dom"/>
</dbReference>
<dbReference type="Pfam" id="PF01551">
    <property type="entry name" value="Peptidase_M23"/>
    <property type="match status" value="1"/>
</dbReference>
<dbReference type="InterPro" id="IPR011055">
    <property type="entry name" value="Dup_hybrid_motif"/>
</dbReference>
<evidence type="ECO:0000256" key="1">
    <source>
        <dbReference type="ARBA" id="ARBA00022729"/>
    </source>
</evidence>
<dbReference type="InterPro" id="IPR050570">
    <property type="entry name" value="Cell_wall_metabolism_enzyme"/>
</dbReference>
<accession>A0A1F5WQF1</accession>
<proteinExistence type="predicted"/>
<dbReference type="Gene3D" id="2.70.70.10">
    <property type="entry name" value="Glucose Permease (Domain IIA)"/>
    <property type="match status" value="1"/>
</dbReference>
<evidence type="ECO:0000313" key="5">
    <source>
        <dbReference type="Proteomes" id="UP000178425"/>
    </source>
</evidence>
<name>A0A1F5WQF1_9BACT</name>
<organism evidence="4 5">
    <name type="scientific">Candidatus Giovannonibacteria bacterium RIFCSPHIGHO2_02_43_13</name>
    <dbReference type="NCBI Taxonomy" id="1798330"/>
    <lineage>
        <taxon>Bacteria</taxon>
        <taxon>Candidatus Giovannoniibacteriota</taxon>
    </lineage>
</organism>
<dbReference type="SUPFAM" id="SSF51261">
    <property type="entry name" value="Duplicated hybrid motif"/>
    <property type="match status" value="1"/>
</dbReference>
<dbReference type="EMBL" id="MFHI01000033">
    <property type="protein sequence ID" value="OGF77898.1"/>
    <property type="molecule type" value="Genomic_DNA"/>
</dbReference>
<dbReference type="AlphaFoldDB" id="A0A1F5WQF1"/>
<comment type="caution">
    <text evidence="4">The sequence shown here is derived from an EMBL/GenBank/DDBJ whole genome shotgun (WGS) entry which is preliminary data.</text>
</comment>
<dbReference type="PANTHER" id="PTHR21666">
    <property type="entry name" value="PEPTIDASE-RELATED"/>
    <property type="match status" value="1"/>
</dbReference>
<reference evidence="4 5" key="1">
    <citation type="journal article" date="2016" name="Nat. Commun.">
        <title>Thousands of microbial genomes shed light on interconnected biogeochemical processes in an aquifer system.</title>
        <authorList>
            <person name="Anantharaman K."/>
            <person name="Brown C.T."/>
            <person name="Hug L.A."/>
            <person name="Sharon I."/>
            <person name="Castelle C.J."/>
            <person name="Probst A.J."/>
            <person name="Thomas B.C."/>
            <person name="Singh A."/>
            <person name="Wilkins M.J."/>
            <person name="Karaoz U."/>
            <person name="Brodie E.L."/>
            <person name="Williams K.H."/>
            <person name="Hubbard S.S."/>
            <person name="Banfield J.F."/>
        </authorList>
    </citation>
    <scope>NUCLEOTIDE SEQUENCE [LARGE SCALE GENOMIC DNA]</scope>
</reference>
<evidence type="ECO:0000256" key="2">
    <source>
        <dbReference type="SAM" id="SignalP"/>
    </source>
</evidence>
<sequence>MFRSLTIALSIFFLSSAFAEAASINMPKSASQGEVVKILITDPNNEEYRIQFSPVGWPQNKKIILISAVNLGGGKQMALIPIAPDEVTGLALITIFAASSGNTHAIEIKKANFQVAKGVTFVGDPKGKLKEKFDDEKNELKRIFALSTPERFWKEDLKFVAPLKDMAVTSPFGQIRHKFSRKDGKWDANHFGADLHADVWTHVYAAEKGIVRLATKFLAEGKIIIIDHGYGLFSLYFHLSRLQVHDGDFVKKGDMIALSGQTGASIGPHLHFEIRLNGVAVSPWNFMQEPPMFKQKAASPPFWKKRGAK</sequence>
<keyword evidence="1 2" id="KW-0732">Signal</keyword>
<dbReference type="CDD" id="cd12797">
    <property type="entry name" value="M23_peptidase"/>
    <property type="match status" value="1"/>
</dbReference>
<gene>
    <name evidence="4" type="ORF">A2W54_04765</name>
</gene>
<feature type="signal peptide" evidence="2">
    <location>
        <begin position="1"/>
        <end position="21"/>
    </location>
</feature>
<evidence type="ECO:0000259" key="3">
    <source>
        <dbReference type="Pfam" id="PF01551"/>
    </source>
</evidence>
<dbReference type="PANTHER" id="PTHR21666:SF289">
    <property type="entry name" value="L-ALA--D-GLU ENDOPEPTIDASE"/>
    <property type="match status" value="1"/>
</dbReference>
<dbReference type="GO" id="GO:0004222">
    <property type="term" value="F:metalloendopeptidase activity"/>
    <property type="evidence" value="ECO:0007669"/>
    <property type="project" value="TreeGrafter"/>
</dbReference>
<feature type="chain" id="PRO_5009522177" description="M23ase beta-sheet core domain-containing protein" evidence="2">
    <location>
        <begin position="22"/>
        <end position="309"/>
    </location>
</feature>
<feature type="domain" description="M23ase beta-sheet core" evidence="3">
    <location>
        <begin position="189"/>
        <end position="283"/>
    </location>
</feature>
<protein>
    <recommendedName>
        <fullName evidence="3">M23ase beta-sheet core domain-containing protein</fullName>
    </recommendedName>
</protein>
<evidence type="ECO:0000313" key="4">
    <source>
        <dbReference type="EMBL" id="OGF77898.1"/>
    </source>
</evidence>
<dbReference type="Proteomes" id="UP000178425">
    <property type="component" value="Unassembled WGS sequence"/>
</dbReference>